<sequence>MQQLNPMTKHAAEGMVPCGYIRFFPAFNMRRLCLSSIVSLWQYVSIVPILLLAEWVKK</sequence>
<keyword evidence="1" id="KW-0812">Transmembrane</keyword>
<accession>A0A5N6USF6</accession>
<proteinExistence type="predicted"/>
<dbReference type="AlphaFoldDB" id="A0A5N6USF6"/>
<dbReference type="EMBL" id="ML738640">
    <property type="protein sequence ID" value="KAE8161575.1"/>
    <property type="molecule type" value="Genomic_DNA"/>
</dbReference>
<evidence type="ECO:0000313" key="3">
    <source>
        <dbReference type="Proteomes" id="UP000326950"/>
    </source>
</evidence>
<protein>
    <submittedName>
        <fullName evidence="2">Uncharacterized protein</fullName>
    </submittedName>
</protein>
<evidence type="ECO:0000256" key="1">
    <source>
        <dbReference type="SAM" id="Phobius"/>
    </source>
</evidence>
<evidence type="ECO:0000313" key="2">
    <source>
        <dbReference type="EMBL" id="KAE8161575.1"/>
    </source>
</evidence>
<dbReference type="Proteomes" id="UP000326950">
    <property type="component" value="Unassembled WGS sequence"/>
</dbReference>
<feature type="transmembrane region" description="Helical" evidence="1">
    <location>
        <begin position="32"/>
        <end position="53"/>
    </location>
</feature>
<reference evidence="2 3" key="1">
    <citation type="submission" date="2019-04" db="EMBL/GenBank/DDBJ databases">
        <title>Friends and foes A comparative genomics study of 23 Aspergillus species from section Flavi.</title>
        <authorList>
            <consortium name="DOE Joint Genome Institute"/>
            <person name="Kjaerbolling I."/>
            <person name="Vesth T."/>
            <person name="Frisvad J.C."/>
            <person name="Nybo J.L."/>
            <person name="Theobald S."/>
            <person name="Kildgaard S."/>
            <person name="Isbrandt T."/>
            <person name="Kuo A."/>
            <person name="Sato A."/>
            <person name="Lyhne E.K."/>
            <person name="Kogle M.E."/>
            <person name="Wiebenga A."/>
            <person name="Kun R.S."/>
            <person name="Lubbers R.J."/>
            <person name="Makela M.R."/>
            <person name="Barry K."/>
            <person name="Chovatia M."/>
            <person name="Clum A."/>
            <person name="Daum C."/>
            <person name="Haridas S."/>
            <person name="He G."/>
            <person name="LaButti K."/>
            <person name="Lipzen A."/>
            <person name="Mondo S."/>
            <person name="Riley R."/>
            <person name="Salamov A."/>
            <person name="Simmons B.A."/>
            <person name="Magnuson J.K."/>
            <person name="Henrissat B."/>
            <person name="Mortensen U.H."/>
            <person name="Larsen T.O."/>
            <person name="Devries R.P."/>
            <person name="Grigoriev I.V."/>
            <person name="Machida M."/>
            <person name="Baker S.E."/>
            <person name="Andersen M.R."/>
        </authorList>
    </citation>
    <scope>NUCLEOTIDE SEQUENCE [LARGE SCALE GENOMIC DNA]</scope>
    <source>
        <strain evidence="2 3">CBS 117626</strain>
    </source>
</reference>
<keyword evidence="1" id="KW-0472">Membrane</keyword>
<name>A0A5N6USF6_ASPTM</name>
<gene>
    <name evidence="2" type="ORF">BDV40DRAFT_267512</name>
</gene>
<organism evidence="2 3">
    <name type="scientific">Aspergillus tamarii</name>
    <dbReference type="NCBI Taxonomy" id="41984"/>
    <lineage>
        <taxon>Eukaryota</taxon>
        <taxon>Fungi</taxon>
        <taxon>Dikarya</taxon>
        <taxon>Ascomycota</taxon>
        <taxon>Pezizomycotina</taxon>
        <taxon>Eurotiomycetes</taxon>
        <taxon>Eurotiomycetidae</taxon>
        <taxon>Eurotiales</taxon>
        <taxon>Aspergillaceae</taxon>
        <taxon>Aspergillus</taxon>
        <taxon>Aspergillus subgen. Circumdati</taxon>
    </lineage>
</organism>
<keyword evidence="3" id="KW-1185">Reference proteome</keyword>
<keyword evidence="1" id="KW-1133">Transmembrane helix</keyword>